<evidence type="ECO:0000313" key="8">
    <source>
        <dbReference type="EMBL" id="CAF4859628.1"/>
    </source>
</evidence>
<dbReference type="EMBL" id="CAJOBS010003552">
    <property type="protein sequence ID" value="CAF4859628.1"/>
    <property type="molecule type" value="Genomic_DNA"/>
</dbReference>
<dbReference type="PANTHER" id="PTHR46481:SF10">
    <property type="entry name" value="ZINC FINGER BED DOMAIN-CONTAINING PROTEIN 39"/>
    <property type="match status" value="1"/>
</dbReference>
<evidence type="ECO:0000313" key="9">
    <source>
        <dbReference type="Proteomes" id="UP000663838"/>
    </source>
</evidence>
<dbReference type="GO" id="GO:0046983">
    <property type="term" value="F:protein dimerization activity"/>
    <property type="evidence" value="ECO:0007669"/>
    <property type="project" value="InterPro"/>
</dbReference>
<sequence length="213" mass="23474">MQVHLIALTLLCLYIVSATVPYPSTCDPTANSVPCSSSIYCKCLALLDGGSVCSQEMSHAYATHCDANNPCQKNGTYCVIETRDGGGTFCHEAEMFGPTLCPAVVANASSTAVSASSFTNEIERQRQIYERTSYELSEDSNLLIFWRDQQNVLPILSKIAKSVFVIQASSTESERHFSITDQVVTKQRSQLNPECLESLVVLKEAYLNKIWPK</sequence>
<evidence type="ECO:0000256" key="3">
    <source>
        <dbReference type="ARBA" id="ARBA00022771"/>
    </source>
</evidence>
<dbReference type="SUPFAM" id="SSF53098">
    <property type="entry name" value="Ribonuclease H-like"/>
    <property type="match status" value="1"/>
</dbReference>
<keyword evidence="3" id="KW-0863">Zinc-finger</keyword>
<organism evidence="8 9">
    <name type="scientific">Rotaria socialis</name>
    <dbReference type="NCBI Taxonomy" id="392032"/>
    <lineage>
        <taxon>Eukaryota</taxon>
        <taxon>Metazoa</taxon>
        <taxon>Spiralia</taxon>
        <taxon>Gnathifera</taxon>
        <taxon>Rotifera</taxon>
        <taxon>Eurotatoria</taxon>
        <taxon>Bdelloidea</taxon>
        <taxon>Philodinida</taxon>
        <taxon>Philodinidae</taxon>
        <taxon>Rotaria</taxon>
    </lineage>
</organism>
<dbReference type="AlphaFoldDB" id="A0A821STG2"/>
<evidence type="ECO:0000256" key="4">
    <source>
        <dbReference type="ARBA" id="ARBA00022833"/>
    </source>
</evidence>
<dbReference type="InterPro" id="IPR012337">
    <property type="entry name" value="RNaseH-like_sf"/>
</dbReference>
<feature type="chain" id="PRO_5033008918" description="HAT C-terminal dimerisation domain-containing protein" evidence="6">
    <location>
        <begin position="19"/>
        <end position="213"/>
    </location>
</feature>
<accession>A0A821STG2</accession>
<dbReference type="InterPro" id="IPR052035">
    <property type="entry name" value="ZnF_BED_domain_contain"/>
</dbReference>
<keyword evidence="6" id="KW-0732">Signal</keyword>
<dbReference type="GO" id="GO:0005634">
    <property type="term" value="C:nucleus"/>
    <property type="evidence" value="ECO:0007669"/>
    <property type="project" value="UniProtKB-SubCell"/>
</dbReference>
<comment type="subcellular location">
    <subcellularLocation>
        <location evidence="1">Nucleus</location>
    </subcellularLocation>
</comment>
<evidence type="ECO:0000256" key="5">
    <source>
        <dbReference type="ARBA" id="ARBA00023242"/>
    </source>
</evidence>
<feature type="signal peptide" evidence="6">
    <location>
        <begin position="1"/>
        <end position="18"/>
    </location>
</feature>
<evidence type="ECO:0000259" key="7">
    <source>
        <dbReference type="Pfam" id="PF05699"/>
    </source>
</evidence>
<dbReference type="Proteomes" id="UP000663838">
    <property type="component" value="Unassembled WGS sequence"/>
</dbReference>
<reference evidence="8" key="1">
    <citation type="submission" date="2021-02" db="EMBL/GenBank/DDBJ databases">
        <authorList>
            <person name="Nowell W R."/>
        </authorList>
    </citation>
    <scope>NUCLEOTIDE SEQUENCE</scope>
</reference>
<dbReference type="PANTHER" id="PTHR46481">
    <property type="entry name" value="ZINC FINGER BED DOMAIN-CONTAINING PROTEIN 4"/>
    <property type="match status" value="1"/>
</dbReference>
<name>A0A821STG2_9BILA</name>
<evidence type="ECO:0000256" key="6">
    <source>
        <dbReference type="SAM" id="SignalP"/>
    </source>
</evidence>
<gene>
    <name evidence="8" type="ORF">TOA249_LOCUS27583</name>
</gene>
<proteinExistence type="predicted"/>
<evidence type="ECO:0000256" key="1">
    <source>
        <dbReference type="ARBA" id="ARBA00004123"/>
    </source>
</evidence>
<keyword evidence="2" id="KW-0479">Metal-binding</keyword>
<dbReference type="GO" id="GO:0008270">
    <property type="term" value="F:zinc ion binding"/>
    <property type="evidence" value="ECO:0007669"/>
    <property type="project" value="UniProtKB-KW"/>
</dbReference>
<dbReference type="Pfam" id="PF05699">
    <property type="entry name" value="Dimer_Tnp_hAT"/>
    <property type="match status" value="1"/>
</dbReference>
<dbReference type="InterPro" id="IPR008906">
    <property type="entry name" value="HATC_C_dom"/>
</dbReference>
<evidence type="ECO:0000256" key="2">
    <source>
        <dbReference type="ARBA" id="ARBA00022723"/>
    </source>
</evidence>
<keyword evidence="5" id="KW-0539">Nucleus</keyword>
<feature type="domain" description="HAT C-terminal dimerisation" evidence="7">
    <location>
        <begin position="137"/>
        <end position="204"/>
    </location>
</feature>
<comment type="caution">
    <text evidence="8">The sequence shown here is derived from an EMBL/GenBank/DDBJ whole genome shotgun (WGS) entry which is preliminary data.</text>
</comment>
<keyword evidence="4" id="KW-0862">Zinc</keyword>
<protein>
    <recommendedName>
        <fullName evidence="7">HAT C-terminal dimerisation domain-containing protein</fullName>
    </recommendedName>
</protein>